<proteinExistence type="predicted"/>
<protein>
    <recommendedName>
        <fullName evidence="1">FAD-binding domain-containing protein</fullName>
    </recommendedName>
</protein>
<dbReference type="PANTHER" id="PTHR42685:SF22">
    <property type="entry name" value="CONDITIONED MEDIUM FACTOR RECEPTOR 1"/>
    <property type="match status" value="1"/>
</dbReference>
<dbReference type="EMBL" id="BART01029865">
    <property type="protein sequence ID" value="GAH11634.1"/>
    <property type="molecule type" value="Genomic_DNA"/>
</dbReference>
<dbReference type="InterPro" id="IPR050407">
    <property type="entry name" value="Geranylgeranyl_reductase"/>
</dbReference>
<evidence type="ECO:0000259" key="1">
    <source>
        <dbReference type="Pfam" id="PF01494"/>
    </source>
</evidence>
<sequence>MSQQNFDYDVSIIGGGPGGSTAGYLLGKLGLNVQIIDKDIFPRQKLCGGIITFKTLDLLNRLYKETTETLLDKEIINYHTNRFEINYKVKRIMSLNISKFPFYLVDRRVYDNFLLNKAKEAGVDVIEGNEVKKVNLETCEINLSKGDKFKSKLIIGADGANSIVKQEFIRNG</sequence>
<dbReference type="SUPFAM" id="SSF51905">
    <property type="entry name" value="FAD/NAD(P)-binding domain"/>
    <property type="match status" value="1"/>
</dbReference>
<dbReference type="PANTHER" id="PTHR42685">
    <property type="entry name" value="GERANYLGERANYL DIPHOSPHATE REDUCTASE"/>
    <property type="match status" value="1"/>
</dbReference>
<dbReference type="InterPro" id="IPR036188">
    <property type="entry name" value="FAD/NAD-bd_sf"/>
</dbReference>
<reference evidence="2" key="1">
    <citation type="journal article" date="2014" name="Front. Microbiol.">
        <title>High frequency of phylogenetically diverse reductive dehalogenase-homologous genes in deep subseafloor sedimentary metagenomes.</title>
        <authorList>
            <person name="Kawai M."/>
            <person name="Futagami T."/>
            <person name="Toyoda A."/>
            <person name="Takaki Y."/>
            <person name="Nishi S."/>
            <person name="Hori S."/>
            <person name="Arai W."/>
            <person name="Tsubouchi T."/>
            <person name="Morono Y."/>
            <person name="Uchiyama I."/>
            <person name="Ito T."/>
            <person name="Fujiyama A."/>
            <person name="Inagaki F."/>
            <person name="Takami H."/>
        </authorList>
    </citation>
    <scope>NUCLEOTIDE SEQUENCE</scope>
    <source>
        <strain evidence="2">Expedition CK06-06</strain>
    </source>
</reference>
<dbReference type="GO" id="GO:0071949">
    <property type="term" value="F:FAD binding"/>
    <property type="evidence" value="ECO:0007669"/>
    <property type="project" value="InterPro"/>
</dbReference>
<accession>X1E380</accession>
<dbReference type="PRINTS" id="PR00420">
    <property type="entry name" value="RNGMNOXGNASE"/>
</dbReference>
<comment type="caution">
    <text evidence="2">The sequence shown here is derived from an EMBL/GenBank/DDBJ whole genome shotgun (WGS) entry which is preliminary data.</text>
</comment>
<dbReference type="Pfam" id="PF01494">
    <property type="entry name" value="FAD_binding_3"/>
    <property type="match status" value="1"/>
</dbReference>
<dbReference type="InterPro" id="IPR002938">
    <property type="entry name" value="FAD-bd"/>
</dbReference>
<dbReference type="AlphaFoldDB" id="X1E380"/>
<feature type="non-terminal residue" evidence="2">
    <location>
        <position position="172"/>
    </location>
</feature>
<dbReference type="Gene3D" id="3.50.50.60">
    <property type="entry name" value="FAD/NAD(P)-binding domain"/>
    <property type="match status" value="1"/>
</dbReference>
<name>X1E380_9ZZZZ</name>
<gene>
    <name evidence="2" type="ORF">S01H4_52301</name>
</gene>
<organism evidence="2">
    <name type="scientific">marine sediment metagenome</name>
    <dbReference type="NCBI Taxonomy" id="412755"/>
    <lineage>
        <taxon>unclassified sequences</taxon>
        <taxon>metagenomes</taxon>
        <taxon>ecological metagenomes</taxon>
    </lineage>
</organism>
<feature type="domain" description="FAD-binding" evidence="1">
    <location>
        <begin position="7"/>
        <end position="167"/>
    </location>
</feature>
<evidence type="ECO:0000313" key="2">
    <source>
        <dbReference type="EMBL" id="GAH11634.1"/>
    </source>
</evidence>